<dbReference type="EMBL" id="FYEW01000001">
    <property type="protein sequence ID" value="SNC62218.1"/>
    <property type="molecule type" value="Genomic_DNA"/>
</dbReference>
<dbReference type="Proteomes" id="UP000198131">
    <property type="component" value="Unassembled WGS sequence"/>
</dbReference>
<proteinExistence type="predicted"/>
<dbReference type="RefSeq" id="WP_088841946.1">
    <property type="nucleotide sequence ID" value="NZ_FYEW01000001.1"/>
</dbReference>
<keyword evidence="2" id="KW-1185">Reference proteome</keyword>
<evidence type="ECO:0000313" key="2">
    <source>
        <dbReference type="Proteomes" id="UP000198131"/>
    </source>
</evidence>
<protein>
    <submittedName>
        <fullName evidence="1">Uncharacterized protein</fullName>
    </submittedName>
</protein>
<dbReference type="OrthoDB" id="859471at2"/>
<evidence type="ECO:0000313" key="1">
    <source>
        <dbReference type="EMBL" id="SNC62218.1"/>
    </source>
</evidence>
<sequence>MAYIPFKKVYTQHHTEFDPADDRVYTVYYSIETWDFDTVKRNVLYRDSFSNGFYTVDLGQERPPDESVEGEIYHECIGTTRRAYIHDGQGGFYSEDTLNSTECGFGAMVLKRLTPFAPAPGQATGRVQIEITGGTRPATVFLTNAITPQPVAVDANGWVEITGIPPGSYTALIKDSSTPQQQISQDFTISATLQGGCTDKAALNYNAGASFEDGSCQYTAPIRIPSFRAPLLNPLRFVAEAPVDGISVYQTPDNTLFCHESRPDQTVRPTYRQKVQRSDTHTLQVLTDYSGVTARVRRPATGAVVATLPFTLKQRYTGTADPVAVTLSEDASGVTRLTITAGPMPETLRRAVRVQLQGGASGTYVVRQTGLASDGSTYLLLSRPWTGAGANVQVRWELSVVPFNVWEVALNWATLAAGEYEVELRGTDATQPDAVLLSELVLLAEYHPNTVLLEYSNRDNAYGMVFTTGNISRLRVEGTFYKRKPSGTSSVHRSSSGTPTLLSSTAQRGILLETIALPDWLHEKLYLVLRLDGLRVNGQPMLCPGDYEWSQVQRYPLSGGTATLEPLQWLGAGNGDDAGSVLPPSSDNLLVLHPTGDFLKLH</sequence>
<name>A0A212T857_9BACT</name>
<gene>
    <name evidence="1" type="ORF">SAMN06265337_0626</name>
</gene>
<accession>A0A212T857</accession>
<organism evidence="1 2">
    <name type="scientific">Hymenobacter gelipurpurascens</name>
    <dbReference type="NCBI Taxonomy" id="89968"/>
    <lineage>
        <taxon>Bacteria</taxon>
        <taxon>Pseudomonadati</taxon>
        <taxon>Bacteroidota</taxon>
        <taxon>Cytophagia</taxon>
        <taxon>Cytophagales</taxon>
        <taxon>Hymenobacteraceae</taxon>
        <taxon>Hymenobacter</taxon>
    </lineage>
</organism>
<dbReference type="AlphaFoldDB" id="A0A212T857"/>
<reference evidence="2" key="1">
    <citation type="submission" date="2017-06" db="EMBL/GenBank/DDBJ databases">
        <authorList>
            <person name="Varghese N."/>
            <person name="Submissions S."/>
        </authorList>
    </citation>
    <scope>NUCLEOTIDE SEQUENCE [LARGE SCALE GENOMIC DNA]</scope>
    <source>
        <strain evidence="2">DSM 11116</strain>
    </source>
</reference>